<reference evidence="5" key="1">
    <citation type="submission" date="2018-05" db="EMBL/GenBank/DDBJ databases">
        <authorList>
            <person name="Li X."/>
        </authorList>
    </citation>
    <scope>NUCLEOTIDE SEQUENCE [LARGE SCALE GENOMIC DNA]</scope>
    <source>
        <strain evidence="5">LX32</strain>
    </source>
</reference>
<keyword evidence="2" id="KW-0472">Membrane</keyword>
<evidence type="ECO:0000313" key="4">
    <source>
        <dbReference type="EMBL" id="RAK54138.1"/>
    </source>
</evidence>
<dbReference type="PANTHER" id="PTHR30373:SF8">
    <property type="entry name" value="BLL7265 PROTEIN"/>
    <property type="match status" value="1"/>
</dbReference>
<feature type="transmembrane region" description="Helical" evidence="2">
    <location>
        <begin position="84"/>
        <end position="108"/>
    </location>
</feature>
<keyword evidence="5" id="KW-1185">Reference proteome</keyword>
<sequence>MLLSPEDHLRIERAIAAAEATTRGEIVCAVTEEAATYAEVPLAWAAIVALVLPLLPLAALGALRHAGLPAPGWARPLIGVHLDVVTAVTGFVFVQCTLFIAAFAIASIPAIRRVLTPRAIKQAQVRARALEQFVARGLGRTAERAGVLIFASLKDRQVEILADTGIDARADVGAWTEVVSDLTAGVRAGRPADGFIAAIERAGRLLSRHFPARGDNPNELPDGLVELPAS</sequence>
<proteinExistence type="predicted"/>
<gene>
    <name evidence="4" type="ORF">DJ017_06195</name>
</gene>
<dbReference type="InterPro" id="IPR007621">
    <property type="entry name" value="TPM_dom"/>
</dbReference>
<dbReference type="PANTHER" id="PTHR30373">
    <property type="entry name" value="UPF0603 PROTEIN YGCG"/>
    <property type="match status" value="1"/>
</dbReference>
<dbReference type="RefSeq" id="WP_111527889.1">
    <property type="nucleotide sequence ID" value="NZ_JBHRSG010000002.1"/>
</dbReference>
<evidence type="ECO:0000256" key="2">
    <source>
        <dbReference type="SAM" id="Phobius"/>
    </source>
</evidence>
<accession>A0A328AML7</accession>
<feature type="domain" description="TPM" evidence="3">
    <location>
        <begin position="113"/>
        <end position="203"/>
    </location>
</feature>
<organism evidence="4 5">
    <name type="scientific">Phenylobacterium soli</name>
    <dbReference type="NCBI Taxonomy" id="2170551"/>
    <lineage>
        <taxon>Bacteria</taxon>
        <taxon>Pseudomonadati</taxon>
        <taxon>Pseudomonadota</taxon>
        <taxon>Alphaproteobacteria</taxon>
        <taxon>Caulobacterales</taxon>
        <taxon>Caulobacteraceae</taxon>
        <taxon>Phenylobacterium</taxon>
    </lineage>
</organism>
<dbReference type="OrthoDB" id="5825388at2"/>
<feature type="region of interest" description="Disordered" evidence="1">
    <location>
        <begin position="210"/>
        <end position="230"/>
    </location>
</feature>
<comment type="caution">
    <text evidence="4">The sequence shown here is derived from an EMBL/GenBank/DDBJ whole genome shotgun (WGS) entry which is preliminary data.</text>
</comment>
<keyword evidence="2" id="KW-0812">Transmembrane</keyword>
<dbReference type="AlphaFoldDB" id="A0A328AML7"/>
<dbReference type="EMBL" id="QFYQ01000001">
    <property type="protein sequence ID" value="RAK54138.1"/>
    <property type="molecule type" value="Genomic_DNA"/>
</dbReference>
<dbReference type="Gene3D" id="3.10.310.50">
    <property type="match status" value="1"/>
</dbReference>
<evidence type="ECO:0000313" key="5">
    <source>
        <dbReference type="Proteomes" id="UP000249254"/>
    </source>
</evidence>
<name>A0A328AML7_9CAUL</name>
<dbReference type="Pfam" id="PF04536">
    <property type="entry name" value="TPM_phosphatase"/>
    <property type="match status" value="1"/>
</dbReference>
<evidence type="ECO:0000259" key="3">
    <source>
        <dbReference type="Pfam" id="PF04536"/>
    </source>
</evidence>
<dbReference type="Proteomes" id="UP000249254">
    <property type="component" value="Unassembled WGS sequence"/>
</dbReference>
<protein>
    <submittedName>
        <fullName evidence="4">TPM domain-containing protein</fullName>
    </submittedName>
</protein>
<feature type="transmembrane region" description="Helical" evidence="2">
    <location>
        <begin position="42"/>
        <end position="63"/>
    </location>
</feature>
<keyword evidence="2" id="KW-1133">Transmembrane helix</keyword>
<evidence type="ECO:0000256" key="1">
    <source>
        <dbReference type="SAM" id="MobiDB-lite"/>
    </source>
</evidence>